<dbReference type="GO" id="GO:0020037">
    <property type="term" value="F:heme binding"/>
    <property type="evidence" value="ECO:0007669"/>
    <property type="project" value="InterPro"/>
</dbReference>
<dbReference type="PANTHER" id="PTHR30521">
    <property type="entry name" value="DEFERROCHELATASE/PEROXIDASE"/>
    <property type="match status" value="1"/>
</dbReference>
<evidence type="ECO:0000256" key="7">
    <source>
        <dbReference type="ARBA" id="ARBA00023004"/>
    </source>
</evidence>
<keyword evidence="4" id="KW-0479">Metal-binding</keyword>
<dbReference type="GO" id="GO:0005829">
    <property type="term" value="C:cytosol"/>
    <property type="evidence" value="ECO:0007669"/>
    <property type="project" value="TreeGrafter"/>
</dbReference>
<dbReference type="GO" id="GO:0004601">
    <property type="term" value="F:peroxidase activity"/>
    <property type="evidence" value="ECO:0007669"/>
    <property type="project" value="UniProtKB-KW"/>
</dbReference>
<keyword evidence="5" id="KW-0732">Signal</keyword>
<evidence type="ECO:0000259" key="9">
    <source>
        <dbReference type="Pfam" id="PF20628"/>
    </source>
</evidence>
<feature type="domain" description="DyP dimeric alpha+beta barrel" evidence="10">
    <location>
        <begin position="10"/>
        <end position="174"/>
    </location>
</feature>
<keyword evidence="2 11" id="KW-0575">Peroxidase</keyword>
<gene>
    <name evidence="11" type="ORF">SAMN02799620_04497</name>
</gene>
<dbReference type="InterPro" id="IPR049509">
    <property type="entry name" value="DyP_N"/>
</dbReference>
<dbReference type="Pfam" id="PF21105">
    <property type="entry name" value="DyP_N"/>
    <property type="match status" value="1"/>
</dbReference>
<keyword evidence="7" id="KW-0408">Iron</keyword>
<accession>A0A1G4WRE9</accession>
<reference evidence="12" key="1">
    <citation type="submission" date="2016-10" db="EMBL/GenBank/DDBJ databases">
        <authorList>
            <person name="Varghese N."/>
            <person name="Submissions S."/>
        </authorList>
    </citation>
    <scope>NUCLEOTIDE SEQUENCE [LARGE SCALE GENOMIC DNA]</scope>
    <source>
        <strain evidence="12">UNC267MFSha1.1M11</strain>
    </source>
</reference>
<dbReference type="EMBL" id="FMUB01000009">
    <property type="protein sequence ID" value="SCX28022.1"/>
    <property type="molecule type" value="Genomic_DNA"/>
</dbReference>
<dbReference type="Proteomes" id="UP000199707">
    <property type="component" value="Unassembled WGS sequence"/>
</dbReference>
<dbReference type="AlphaFoldDB" id="A0A1G4WRE9"/>
<dbReference type="STRING" id="1502745.SAMN02799620_04497"/>
<proteinExistence type="inferred from homology"/>
<feature type="domain" description="Dyp-type peroxidase C-terminal" evidence="9">
    <location>
        <begin position="331"/>
        <end position="394"/>
    </location>
</feature>
<evidence type="ECO:0000256" key="3">
    <source>
        <dbReference type="ARBA" id="ARBA00022617"/>
    </source>
</evidence>
<evidence type="ECO:0000256" key="2">
    <source>
        <dbReference type="ARBA" id="ARBA00022559"/>
    </source>
</evidence>
<dbReference type="PANTHER" id="PTHR30521:SF4">
    <property type="entry name" value="DEFERROCHELATASE"/>
    <property type="match status" value="1"/>
</dbReference>
<dbReference type="PROSITE" id="PS51404">
    <property type="entry name" value="DYP_PEROXIDASE"/>
    <property type="match status" value="1"/>
</dbReference>
<evidence type="ECO:0000256" key="4">
    <source>
        <dbReference type="ARBA" id="ARBA00022723"/>
    </source>
</evidence>
<dbReference type="Pfam" id="PF20628">
    <property type="entry name" value="Dyp_perox_C"/>
    <property type="match status" value="1"/>
</dbReference>
<dbReference type="InterPro" id="IPR006314">
    <property type="entry name" value="Dyp_peroxidase"/>
</dbReference>
<evidence type="ECO:0000256" key="1">
    <source>
        <dbReference type="ARBA" id="ARBA00001970"/>
    </source>
</evidence>
<keyword evidence="3" id="KW-0349">Heme</keyword>
<evidence type="ECO:0000256" key="5">
    <source>
        <dbReference type="ARBA" id="ARBA00022729"/>
    </source>
</evidence>
<evidence type="ECO:0000259" key="10">
    <source>
        <dbReference type="Pfam" id="PF21105"/>
    </source>
</evidence>
<keyword evidence="6" id="KW-0560">Oxidoreductase</keyword>
<evidence type="ECO:0000313" key="11">
    <source>
        <dbReference type="EMBL" id="SCX28022.1"/>
    </source>
</evidence>
<protein>
    <submittedName>
        <fullName evidence="11">Dyp-type peroxidase family</fullName>
    </submittedName>
</protein>
<evidence type="ECO:0000256" key="6">
    <source>
        <dbReference type="ARBA" id="ARBA00023002"/>
    </source>
</evidence>
<comment type="cofactor">
    <cofactor evidence="1">
        <name>heme b</name>
        <dbReference type="ChEBI" id="CHEBI:60344"/>
    </cofactor>
</comment>
<organism evidence="11 12">
    <name type="scientific">Mycolicibacterium fluoranthenivorans</name>
    <dbReference type="NCBI Taxonomy" id="258505"/>
    <lineage>
        <taxon>Bacteria</taxon>
        <taxon>Bacillati</taxon>
        <taxon>Actinomycetota</taxon>
        <taxon>Actinomycetes</taxon>
        <taxon>Mycobacteriales</taxon>
        <taxon>Mycobacteriaceae</taxon>
        <taxon>Mycolicibacterium</taxon>
    </lineage>
</organism>
<dbReference type="NCBIfam" id="TIGR01413">
    <property type="entry name" value="Dyp_perox_fam"/>
    <property type="match status" value="1"/>
</dbReference>
<dbReference type="RefSeq" id="WP_090361349.1">
    <property type="nucleotide sequence ID" value="NZ_FMUB01000009.1"/>
</dbReference>
<comment type="similarity">
    <text evidence="8">Belongs to the DyP-type peroxidase family.</text>
</comment>
<dbReference type="GO" id="GO:0046872">
    <property type="term" value="F:metal ion binding"/>
    <property type="evidence" value="ECO:0007669"/>
    <property type="project" value="UniProtKB-KW"/>
</dbReference>
<dbReference type="InterPro" id="IPR011008">
    <property type="entry name" value="Dimeric_a/b-barrel"/>
</dbReference>
<dbReference type="SUPFAM" id="SSF54909">
    <property type="entry name" value="Dimeric alpha+beta barrel"/>
    <property type="match status" value="1"/>
</dbReference>
<sequence length="469" mass="51516">MSDISIDYQDIQGNSLAGFNKDHQTFLLVQFRDAPSARTWLATLVPRISPLSEVQDFNNLRRSMIARLGRAPRSLAVSWINIALSARGVDLLKSDGDDPLDDNAFNVGLAGGRADLLGDPPKRNEWKFGATDKTSADALVIVATDAAAHLRTVVRELRDGIKAANVKLLYTQKGHTLEGNLRGHEHFGFRDGISQPAVRGFTQPPKPGEPMIWPGQFVLGLPRQDDADPDQPLDPLPCPDWAKNGSYVVIRRLRQDVEGFWQHMKGEAARIGAGPEFPNIDCTRLASMLVGRWPSGAPFVLSPTSDNPELALANDFRFGDADAFPPVCPFAAHIRKVNPRSDPVEGGGPSSALTRRFLRRGIPYTDGPTDRGLIFVSYQSSIENQFEFVSRQWASNDVLPVSPPGEEAISGFDPIIGQNDENHRERSMMLFGHTGTAVDVILPRDFVTPTGGGYFFAPSISTLRRWTAE</sequence>
<dbReference type="InterPro" id="IPR048328">
    <property type="entry name" value="Dyp_perox_C"/>
</dbReference>
<evidence type="ECO:0000313" key="12">
    <source>
        <dbReference type="Proteomes" id="UP000199707"/>
    </source>
</evidence>
<name>A0A1G4WRE9_9MYCO</name>
<evidence type="ECO:0000256" key="8">
    <source>
        <dbReference type="ARBA" id="ARBA00025737"/>
    </source>
</evidence>